<dbReference type="GO" id="GO:0005524">
    <property type="term" value="F:ATP binding"/>
    <property type="evidence" value="ECO:0007669"/>
    <property type="project" value="UniProtKB-UniRule"/>
</dbReference>
<evidence type="ECO:0000256" key="5">
    <source>
        <dbReference type="ARBA" id="ARBA00023136"/>
    </source>
</evidence>
<evidence type="ECO:0000259" key="12">
    <source>
        <dbReference type="Pfam" id="PF02823"/>
    </source>
</evidence>
<dbReference type="STRING" id="626523.GCWU000342_01876"/>
<feature type="domain" description="ATP synthase epsilon subunit C-terminal" evidence="11">
    <location>
        <begin position="90"/>
        <end position="133"/>
    </location>
</feature>
<dbReference type="Gene3D" id="1.20.5.440">
    <property type="entry name" value="ATP synthase delta/epsilon subunit, C-terminal domain"/>
    <property type="match status" value="1"/>
</dbReference>
<dbReference type="InterPro" id="IPR036771">
    <property type="entry name" value="ATPsynth_dsu/esu_N"/>
</dbReference>
<dbReference type="NCBIfam" id="TIGR01216">
    <property type="entry name" value="ATP_synt_epsi"/>
    <property type="match status" value="1"/>
</dbReference>
<protein>
    <recommendedName>
        <fullName evidence="8">ATP synthase epsilon chain</fullName>
    </recommendedName>
    <alternativeName>
        <fullName evidence="8">ATP synthase F1 sector epsilon subunit</fullName>
    </alternativeName>
    <alternativeName>
        <fullName evidence="8">F-ATPase epsilon subunit</fullName>
    </alternativeName>
</protein>
<dbReference type="PANTHER" id="PTHR13822">
    <property type="entry name" value="ATP SYNTHASE DELTA/EPSILON CHAIN"/>
    <property type="match status" value="1"/>
</dbReference>
<dbReference type="InterPro" id="IPR001469">
    <property type="entry name" value="ATP_synth_F1_dsu/esu"/>
</dbReference>
<dbReference type="HAMAP" id="MF_00530">
    <property type="entry name" value="ATP_synth_epsil_bac"/>
    <property type="match status" value="1"/>
</dbReference>
<dbReference type="SUPFAM" id="SSF46604">
    <property type="entry name" value="Epsilon subunit of F1F0-ATP synthase C-terminal domain"/>
    <property type="match status" value="1"/>
</dbReference>
<keyword evidence="10" id="KW-0175">Coiled coil</keyword>
<dbReference type="SUPFAM" id="SSF51344">
    <property type="entry name" value="Epsilon subunit of F1F0-ATP synthase N-terminal domain"/>
    <property type="match status" value="1"/>
</dbReference>
<comment type="similarity">
    <text evidence="2 8 9">Belongs to the ATPase epsilon chain family.</text>
</comment>
<dbReference type="InterPro" id="IPR020546">
    <property type="entry name" value="ATP_synth_F1_dsu/esu_N"/>
</dbReference>
<dbReference type="CDD" id="cd12152">
    <property type="entry name" value="F1-ATPase_delta"/>
    <property type="match status" value="1"/>
</dbReference>
<dbReference type="Gene3D" id="2.60.15.10">
    <property type="entry name" value="F0F1 ATP synthase delta/epsilon subunit, N-terminal"/>
    <property type="match status" value="1"/>
</dbReference>
<comment type="subunit">
    <text evidence="8 9">F-type ATPases have 2 components, CF(1) - the catalytic core - and CF(0) - the membrane proton channel. CF(1) has five subunits: alpha(3), beta(3), gamma(1), delta(1), epsilon(1). CF(0) has three main subunits: a, b and c.</text>
</comment>
<evidence type="ECO:0000313" key="13">
    <source>
        <dbReference type="EMBL" id="EEP27882.1"/>
    </source>
</evidence>
<keyword evidence="8" id="KW-1003">Cell membrane</keyword>
<dbReference type="GO" id="GO:0045259">
    <property type="term" value="C:proton-transporting ATP synthase complex"/>
    <property type="evidence" value="ECO:0007669"/>
    <property type="project" value="UniProtKB-KW"/>
</dbReference>
<evidence type="ECO:0000256" key="10">
    <source>
        <dbReference type="SAM" id="Coils"/>
    </source>
</evidence>
<name>C4GD32_9FIRM</name>
<feature type="domain" description="ATP synthase F1 complex delta/epsilon subunit N-terminal" evidence="12">
    <location>
        <begin position="8"/>
        <end position="85"/>
    </location>
</feature>
<keyword evidence="4 8" id="KW-0406">Ion transport</keyword>
<proteinExistence type="inferred from homology"/>
<organism evidence="13 14">
    <name type="scientific">Shuttleworthella satelles DSM 14600</name>
    <dbReference type="NCBI Taxonomy" id="626523"/>
    <lineage>
        <taxon>Bacteria</taxon>
        <taxon>Bacillati</taxon>
        <taxon>Bacillota</taxon>
        <taxon>Clostridia</taxon>
        <taxon>Lachnospirales</taxon>
        <taxon>Lachnospiraceae</taxon>
        <taxon>Shuttleworthella</taxon>
    </lineage>
</organism>
<evidence type="ECO:0000256" key="9">
    <source>
        <dbReference type="RuleBase" id="RU003656"/>
    </source>
</evidence>
<comment type="function">
    <text evidence="8">Produces ATP from ADP in the presence of a proton gradient across the membrane.</text>
</comment>
<evidence type="ECO:0000256" key="8">
    <source>
        <dbReference type="HAMAP-Rule" id="MF_00530"/>
    </source>
</evidence>
<dbReference type="PANTHER" id="PTHR13822:SF10">
    <property type="entry name" value="ATP SYNTHASE EPSILON CHAIN, CHLOROPLASTIC"/>
    <property type="match status" value="1"/>
</dbReference>
<dbReference type="GO" id="GO:0046933">
    <property type="term" value="F:proton-transporting ATP synthase activity, rotational mechanism"/>
    <property type="evidence" value="ECO:0007669"/>
    <property type="project" value="UniProtKB-UniRule"/>
</dbReference>
<dbReference type="RefSeq" id="WP_006906873.1">
    <property type="nucleotide sequence ID" value="NZ_GG665867.1"/>
</dbReference>
<keyword evidence="7 8" id="KW-0066">ATP synthesis</keyword>
<dbReference type="InterPro" id="IPR020547">
    <property type="entry name" value="ATP_synth_F1_esu_C"/>
</dbReference>
<dbReference type="eggNOG" id="COG0355">
    <property type="taxonomic scope" value="Bacteria"/>
</dbReference>
<sequence length="139" mass="15910">MADQATFFLRVIASDKKFYHDQAEALVVQTVDGQQEFLAHHSQAILAISPGELRIRTRDGEWIDVVAGYGSMVFANNRATVLVDTCETEEELDARRAEEALERAKERLRQQQSQREYHMTQAAMARALSRLKFKGKEMH</sequence>
<evidence type="ECO:0000256" key="7">
    <source>
        <dbReference type="ARBA" id="ARBA00023310"/>
    </source>
</evidence>
<reference evidence="13" key="1">
    <citation type="submission" date="2009-04" db="EMBL/GenBank/DDBJ databases">
        <authorList>
            <person name="Weinstock G."/>
            <person name="Sodergren E."/>
            <person name="Clifton S."/>
            <person name="Fulton L."/>
            <person name="Fulton B."/>
            <person name="Courtney L."/>
            <person name="Fronick C."/>
            <person name="Harrison M."/>
            <person name="Strong C."/>
            <person name="Farmer C."/>
            <person name="Delahaunty K."/>
            <person name="Markovic C."/>
            <person name="Hall O."/>
            <person name="Minx P."/>
            <person name="Tomlinson C."/>
            <person name="Mitreva M."/>
            <person name="Nelson J."/>
            <person name="Hou S."/>
            <person name="Wollam A."/>
            <person name="Pepin K.H."/>
            <person name="Johnson M."/>
            <person name="Bhonagiri V."/>
            <person name="Nash W.E."/>
            <person name="Warren W."/>
            <person name="Chinwalla A."/>
            <person name="Mardis E.R."/>
            <person name="Wilson R.K."/>
        </authorList>
    </citation>
    <scope>NUCLEOTIDE SEQUENCE [LARGE SCALE GENOMIC DNA]</scope>
    <source>
        <strain evidence="13">DSM 14600</strain>
    </source>
</reference>
<evidence type="ECO:0000256" key="3">
    <source>
        <dbReference type="ARBA" id="ARBA00022448"/>
    </source>
</evidence>
<evidence type="ECO:0000256" key="1">
    <source>
        <dbReference type="ARBA" id="ARBA00004202"/>
    </source>
</evidence>
<keyword evidence="13" id="KW-0378">Hydrolase</keyword>
<dbReference type="GO" id="GO:0016787">
    <property type="term" value="F:hydrolase activity"/>
    <property type="evidence" value="ECO:0007669"/>
    <property type="project" value="UniProtKB-KW"/>
</dbReference>
<dbReference type="HOGENOM" id="CLU_084338_1_1_9"/>
<dbReference type="InterPro" id="IPR036794">
    <property type="entry name" value="ATP_F1_dsu/esu_C_sf"/>
</dbReference>
<dbReference type="Pfam" id="PF02823">
    <property type="entry name" value="ATP-synt_DE_N"/>
    <property type="match status" value="1"/>
</dbReference>
<evidence type="ECO:0000256" key="2">
    <source>
        <dbReference type="ARBA" id="ARBA00005712"/>
    </source>
</evidence>
<comment type="subcellular location">
    <subcellularLocation>
        <location evidence="1 8">Cell membrane</location>
        <topology evidence="1 8">Peripheral membrane protein</topology>
    </subcellularLocation>
</comment>
<gene>
    <name evidence="8 13" type="primary">atpC</name>
    <name evidence="13" type="ORF">GCWU000342_01876</name>
</gene>
<keyword evidence="6 8" id="KW-0139">CF(1)</keyword>
<dbReference type="Proteomes" id="UP000003494">
    <property type="component" value="Unassembled WGS sequence"/>
</dbReference>
<keyword evidence="8" id="KW-0375">Hydrogen ion transport</keyword>
<dbReference type="AlphaFoldDB" id="C4GD32"/>
<dbReference type="EMBL" id="ACIP02000004">
    <property type="protein sequence ID" value="EEP27882.1"/>
    <property type="molecule type" value="Genomic_DNA"/>
</dbReference>
<accession>C4GD32</accession>
<evidence type="ECO:0000256" key="6">
    <source>
        <dbReference type="ARBA" id="ARBA00023196"/>
    </source>
</evidence>
<keyword evidence="14" id="KW-1185">Reference proteome</keyword>
<evidence type="ECO:0000259" key="11">
    <source>
        <dbReference type="Pfam" id="PF00401"/>
    </source>
</evidence>
<feature type="coiled-coil region" evidence="10">
    <location>
        <begin position="87"/>
        <end position="121"/>
    </location>
</feature>
<comment type="caution">
    <text evidence="13">The sequence shown here is derived from an EMBL/GenBank/DDBJ whole genome shotgun (WGS) entry which is preliminary data.</text>
</comment>
<evidence type="ECO:0000256" key="4">
    <source>
        <dbReference type="ARBA" id="ARBA00023065"/>
    </source>
</evidence>
<dbReference type="GO" id="GO:0005886">
    <property type="term" value="C:plasma membrane"/>
    <property type="evidence" value="ECO:0007669"/>
    <property type="project" value="UniProtKB-SubCell"/>
</dbReference>
<evidence type="ECO:0000313" key="14">
    <source>
        <dbReference type="Proteomes" id="UP000003494"/>
    </source>
</evidence>
<dbReference type="Pfam" id="PF00401">
    <property type="entry name" value="ATP-synt_DE"/>
    <property type="match status" value="1"/>
</dbReference>
<keyword evidence="3 8" id="KW-0813">Transport</keyword>
<keyword evidence="5 8" id="KW-0472">Membrane</keyword>